<evidence type="ECO:0000256" key="3">
    <source>
        <dbReference type="ARBA" id="ARBA00022989"/>
    </source>
</evidence>
<evidence type="ECO:0000256" key="7">
    <source>
        <dbReference type="ARBA" id="ARBA00023180"/>
    </source>
</evidence>
<evidence type="ECO:0000256" key="9">
    <source>
        <dbReference type="SAM" id="MobiDB-lite"/>
    </source>
</evidence>
<dbReference type="Proteomes" id="UP000078576">
    <property type="component" value="Unassembled WGS sequence"/>
</dbReference>
<organism evidence="10 11">
    <name type="scientific">Cytospora mali</name>
    <name type="common">Apple Valsa canker fungus</name>
    <name type="synonym">Valsa mali</name>
    <dbReference type="NCBI Taxonomy" id="578113"/>
    <lineage>
        <taxon>Eukaryota</taxon>
        <taxon>Fungi</taxon>
        <taxon>Dikarya</taxon>
        <taxon>Ascomycota</taxon>
        <taxon>Pezizomycotina</taxon>
        <taxon>Sordariomycetes</taxon>
        <taxon>Sordariomycetidae</taxon>
        <taxon>Diaporthales</taxon>
        <taxon>Cytosporaceae</taxon>
        <taxon>Cytospora</taxon>
    </lineage>
</organism>
<dbReference type="GO" id="GO:0043386">
    <property type="term" value="P:mycotoxin biosynthetic process"/>
    <property type="evidence" value="ECO:0007669"/>
    <property type="project" value="InterPro"/>
</dbReference>
<keyword evidence="3" id="KW-1133">Transmembrane helix</keyword>
<evidence type="ECO:0008006" key="12">
    <source>
        <dbReference type="Google" id="ProtNLM"/>
    </source>
</evidence>
<keyword evidence="4" id="KW-0560">Oxidoreductase</keyword>
<comment type="subcellular location">
    <subcellularLocation>
        <location evidence="1">Membrane</location>
        <topology evidence="1">Single-pass membrane protein</topology>
    </subcellularLocation>
</comment>
<evidence type="ECO:0000256" key="6">
    <source>
        <dbReference type="ARBA" id="ARBA00023136"/>
    </source>
</evidence>
<dbReference type="OrthoDB" id="3687641at2759"/>
<comment type="similarity">
    <text evidence="8">Belongs to the ustYa family.</text>
</comment>
<dbReference type="STRING" id="694573.A0A194UNL9"/>
<dbReference type="Pfam" id="PF11807">
    <property type="entry name" value="UstYa"/>
    <property type="match status" value="1"/>
</dbReference>
<evidence type="ECO:0000256" key="2">
    <source>
        <dbReference type="ARBA" id="ARBA00022692"/>
    </source>
</evidence>
<evidence type="ECO:0000313" key="10">
    <source>
        <dbReference type="EMBL" id="KUI53265.1"/>
    </source>
</evidence>
<keyword evidence="6" id="KW-0472">Membrane</keyword>
<dbReference type="GO" id="GO:0016020">
    <property type="term" value="C:membrane"/>
    <property type="evidence" value="ECO:0007669"/>
    <property type="project" value="UniProtKB-SubCell"/>
</dbReference>
<evidence type="ECO:0000256" key="4">
    <source>
        <dbReference type="ARBA" id="ARBA00023002"/>
    </source>
</evidence>
<evidence type="ECO:0000256" key="1">
    <source>
        <dbReference type="ARBA" id="ARBA00004167"/>
    </source>
</evidence>
<keyword evidence="11" id="KW-1185">Reference proteome</keyword>
<dbReference type="GO" id="GO:0016491">
    <property type="term" value="F:oxidoreductase activity"/>
    <property type="evidence" value="ECO:0007669"/>
    <property type="project" value="UniProtKB-KW"/>
</dbReference>
<name>A0A194UNL9_CYTMA</name>
<reference evidence="11" key="1">
    <citation type="submission" date="2014-12" db="EMBL/GenBank/DDBJ databases">
        <title>Genome Sequence of Valsa Canker Pathogens Uncovers a Specific Adaption of Colonization on Woody Bark.</title>
        <authorList>
            <person name="Yin Z."/>
            <person name="Liu H."/>
            <person name="Gao X."/>
            <person name="Li Z."/>
            <person name="Song N."/>
            <person name="Ke X."/>
            <person name="Dai Q."/>
            <person name="Wu Y."/>
            <person name="Sun Y."/>
            <person name="Xu J.-R."/>
            <person name="Kang Z.K."/>
            <person name="Wang L."/>
            <person name="Huang L."/>
        </authorList>
    </citation>
    <scope>NUCLEOTIDE SEQUENCE [LARGE SCALE GENOMIC DNA]</scope>
    <source>
        <strain evidence="11">SXYL134</strain>
    </source>
</reference>
<gene>
    <name evidence="10" type="ORF">VP1G_00608</name>
</gene>
<dbReference type="PANTHER" id="PTHR33365">
    <property type="entry name" value="YALI0B05434P"/>
    <property type="match status" value="1"/>
</dbReference>
<protein>
    <recommendedName>
        <fullName evidence="12">Cyclochlorotine biosynthesis protein O</fullName>
    </recommendedName>
</protein>
<dbReference type="EMBL" id="KN714668">
    <property type="protein sequence ID" value="KUI53265.1"/>
    <property type="molecule type" value="Genomic_DNA"/>
</dbReference>
<keyword evidence="5" id="KW-0843">Virulence</keyword>
<dbReference type="PANTHER" id="PTHR33365:SF7">
    <property type="entry name" value="TAT PATHWAY SIGNAL SEQUENCE"/>
    <property type="match status" value="1"/>
</dbReference>
<evidence type="ECO:0000256" key="5">
    <source>
        <dbReference type="ARBA" id="ARBA00023026"/>
    </source>
</evidence>
<dbReference type="InterPro" id="IPR021765">
    <property type="entry name" value="UstYa-like"/>
</dbReference>
<evidence type="ECO:0000256" key="8">
    <source>
        <dbReference type="ARBA" id="ARBA00035112"/>
    </source>
</evidence>
<keyword evidence="2" id="KW-0812">Transmembrane</keyword>
<keyword evidence="7" id="KW-0325">Glycoprotein</keyword>
<proteinExistence type="inferred from homology"/>
<accession>A0A194UNL9</accession>
<feature type="region of interest" description="Disordered" evidence="9">
    <location>
        <begin position="1"/>
        <end position="24"/>
    </location>
</feature>
<sequence length="269" mass="30408">MTSTEACEKIPFLGKDEDGMDGDDVSPRQGFLPPGRLLKWHGALFIVQMALLALNLTLFWQNTTASHDKHDASLEDVFESAFSPAQTVLQYKVEEPSPVPTPNPFFGEPRPEVDQAWSNLLRGSMVRISEDEMRRMNKTSIALRDGSGYIGYLESIHMLHCVKRIYQSQHPEHYPRLQGTDAFTPAHWDHCLDVLRRGIMCNADVTVNTYFWRTSDEIKGDSSGSRVCTDWDRIQKWSDERAVKYVGNDNLLSLLVPSHDAESIGPGKV</sequence>
<dbReference type="AlphaFoldDB" id="A0A194UNL9"/>
<evidence type="ECO:0000313" key="11">
    <source>
        <dbReference type="Proteomes" id="UP000078576"/>
    </source>
</evidence>